<dbReference type="Proteomes" id="UP000707206">
    <property type="component" value="Unassembled WGS sequence"/>
</dbReference>
<sequence>MKAFRTIIIVFALLQACTETTTVSRKPEVPVRLLTEQHHYKAGDSVELQFESDLGTAAFLVVRNGIGTSILTPEAKNDTLRFRIPDPYVQKAGPCQWELFIRQNSKASGTLYIRPAIGKKLRIETYLGPRSISAGGDDYSMLVSVPVDRYDNPLPDSTLVVAKKQFKEKYIEKVLRTQHMVAWTTLSSPSQTGRLLISAACGDVISKELTSKVYAAKPVDFQIAYERNHGFADGNQVITFRTDRVHDAFGNTIGDGTLVAFEVIDEAGHRLQTTGTSLNGIAQARLLHPMQRTHWKITAYIAGAAKSNTLKVEFESAVLDYQVLFSNDSRTLTIGPLKSFMGQLVPDGMPIKLTITNDKGDLVKHLRTTSRNGLGIFDFSAGFWSEGTYQLQVETAGIRKVKTIDLP</sequence>
<organism evidence="1 2">
    <name type="scientific">Pelagihabitans pacificus</name>
    <dbReference type="NCBI Taxonomy" id="2696054"/>
    <lineage>
        <taxon>Bacteria</taxon>
        <taxon>Pseudomonadati</taxon>
        <taxon>Bacteroidota</taxon>
        <taxon>Flavobacteriia</taxon>
        <taxon>Flavobacteriales</taxon>
        <taxon>Flavobacteriaceae</taxon>
        <taxon>Pelagihabitans</taxon>
    </lineage>
</organism>
<dbReference type="RefSeq" id="WP_152573060.1">
    <property type="nucleotide sequence ID" value="NZ_VIKU02000001.1"/>
</dbReference>
<gene>
    <name evidence="1" type="ORF">FK220_004450</name>
</gene>
<dbReference type="PROSITE" id="PS51257">
    <property type="entry name" value="PROKAR_LIPOPROTEIN"/>
    <property type="match status" value="1"/>
</dbReference>
<dbReference type="AlphaFoldDB" id="A0A967E5G8"/>
<evidence type="ECO:0000313" key="2">
    <source>
        <dbReference type="Proteomes" id="UP000707206"/>
    </source>
</evidence>
<reference evidence="1" key="2">
    <citation type="submission" date="2020-03" db="EMBL/GenBank/DDBJ databases">
        <title>Flavobacteriaceae bacterium strain TP-CH-4, a member of the family Flavobacteriaceae isolated from a deep-sea seamount.</title>
        <authorList>
            <person name="Zhang D.-C."/>
        </authorList>
    </citation>
    <scope>NUCLEOTIDE SEQUENCE</scope>
    <source>
        <strain evidence="1">TP-CH-4</strain>
    </source>
</reference>
<protein>
    <submittedName>
        <fullName evidence="1">Uncharacterized protein</fullName>
    </submittedName>
</protein>
<accession>A0A967E5G8</accession>
<proteinExistence type="predicted"/>
<evidence type="ECO:0000313" key="1">
    <source>
        <dbReference type="EMBL" id="NHF58575.1"/>
    </source>
</evidence>
<dbReference type="EMBL" id="VIKU02000001">
    <property type="protein sequence ID" value="NHF58575.1"/>
    <property type="molecule type" value="Genomic_DNA"/>
</dbReference>
<reference evidence="1" key="1">
    <citation type="submission" date="2019-07" db="EMBL/GenBank/DDBJ databases">
        <authorList>
            <person name="De-Chao Zhang Q."/>
        </authorList>
    </citation>
    <scope>NUCLEOTIDE SEQUENCE</scope>
    <source>
        <strain evidence="1">TP-CH-4</strain>
    </source>
</reference>
<name>A0A967E5G8_9FLAO</name>
<keyword evidence="2" id="KW-1185">Reference proteome</keyword>
<comment type="caution">
    <text evidence="1">The sequence shown here is derived from an EMBL/GenBank/DDBJ whole genome shotgun (WGS) entry which is preliminary data.</text>
</comment>